<proteinExistence type="inferred from homology"/>
<evidence type="ECO:0000313" key="10">
    <source>
        <dbReference type="EMBL" id="KAK3774241.1"/>
    </source>
</evidence>
<reference evidence="10" key="1">
    <citation type="journal article" date="2023" name="G3 (Bethesda)">
        <title>A reference genome for the long-term kleptoplast-retaining sea slug Elysia crispata morphotype clarki.</title>
        <authorList>
            <person name="Eastman K.E."/>
            <person name="Pendleton A.L."/>
            <person name="Shaikh M.A."/>
            <person name="Suttiyut T."/>
            <person name="Ogas R."/>
            <person name="Tomko P."/>
            <person name="Gavelis G."/>
            <person name="Widhalm J.R."/>
            <person name="Wisecaver J.H."/>
        </authorList>
    </citation>
    <scope>NUCLEOTIDE SEQUENCE</scope>
    <source>
        <strain evidence="10">ECLA1</strain>
    </source>
</reference>
<dbReference type="AlphaFoldDB" id="A0AAE1DKR0"/>
<feature type="domain" description="AMP-binding enzyme C-terminal" evidence="9">
    <location>
        <begin position="484"/>
        <end position="563"/>
    </location>
</feature>
<dbReference type="GO" id="GO:0004467">
    <property type="term" value="F:long-chain fatty acid-CoA ligase activity"/>
    <property type="evidence" value="ECO:0007669"/>
    <property type="project" value="UniProtKB-EC"/>
</dbReference>
<keyword evidence="2" id="KW-0436">Ligase</keyword>
<protein>
    <recommendedName>
        <fullName evidence="4">long-chain-fatty-acid--CoA ligase</fullName>
        <ecNumber evidence="4">6.2.1.3</ecNumber>
    </recommendedName>
    <alternativeName>
        <fullName evidence="6">Long-chain-fatty-acid--CoA ligase</fullName>
    </alternativeName>
</protein>
<evidence type="ECO:0000259" key="8">
    <source>
        <dbReference type="Pfam" id="PF00501"/>
    </source>
</evidence>
<keyword evidence="11" id="KW-1185">Reference proteome</keyword>
<dbReference type="EMBL" id="JAWDGP010003448">
    <property type="protein sequence ID" value="KAK3774241.1"/>
    <property type="molecule type" value="Genomic_DNA"/>
</dbReference>
<organism evidence="10 11">
    <name type="scientific">Elysia crispata</name>
    <name type="common">lettuce slug</name>
    <dbReference type="NCBI Taxonomy" id="231223"/>
    <lineage>
        <taxon>Eukaryota</taxon>
        <taxon>Metazoa</taxon>
        <taxon>Spiralia</taxon>
        <taxon>Lophotrochozoa</taxon>
        <taxon>Mollusca</taxon>
        <taxon>Gastropoda</taxon>
        <taxon>Heterobranchia</taxon>
        <taxon>Euthyneura</taxon>
        <taxon>Panpulmonata</taxon>
        <taxon>Sacoglossa</taxon>
        <taxon>Placobranchoidea</taxon>
        <taxon>Plakobranchidae</taxon>
        <taxon>Elysia</taxon>
    </lineage>
</organism>
<gene>
    <name evidence="10" type="ORF">RRG08_050747</name>
</gene>
<comment type="catalytic activity">
    <reaction evidence="5">
        <text>a very long-chain fatty acid + ATP + CoA = a very long-chain fatty acyl-CoA + AMP + diphosphate</text>
        <dbReference type="Rhea" id="RHEA:54536"/>
        <dbReference type="ChEBI" id="CHEBI:30616"/>
        <dbReference type="ChEBI" id="CHEBI:33019"/>
        <dbReference type="ChEBI" id="CHEBI:57287"/>
        <dbReference type="ChEBI" id="CHEBI:58950"/>
        <dbReference type="ChEBI" id="CHEBI:138261"/>
        <dbReference type="ChEBI" id="CHEBI:456215"/>
    </reaction>
    <physiologicalReaction direction="left-to-right" evidence="5">
        <dbReference type="Rhea" id="RHEA:54537"/>
    </physiologicalReaction>
</comment>
<evidence type="ECO:0000313" key="11">
    <source>
        <dbReference type="Proteomes" id="UP001283361"/>
    </source>
</evidence>
<dbReference type="GO" id="GO:0005886">
    <property type="term" value="C:plasma membrane"/>
    <property type="evidence" value="ECO:0007669"/>
    <property type="project" value="TreeGrafter"/>
</dbReference>
<dbReference type="InterPro" id="IPR000873">
    <property type="entry name" value="AMP-dep_synth/lig_dom"/>
</dbReference>
<dbReference type="EC" id="6.2.1.3" evidence="4"/>
<dbReference type="GO" id="GO:0005324">
    <property type="term" value="F:long-chain fatty acid transmembrane transporter activity"/>
    <property type="evidence" value="ECO:0007669"/>
    <property type="project" value="TreeGrafter"/>
</dbReference>
<feature type="domain" description="AMP-dependent synthetase/ligase" evidence="8">
    <location>
        <begin position="43"/>
        <end position="369"/>
    </location>
</feature>
<dbReference type="PANTHER" id="PTHR43107">
    <property type="entry name" value="LONG-CHAIN FATTY ACID TRANSPORT PROTEIN"/>
    <property type="match status" value="1"/>
</dbReference>
<evidence type="ECO:0000259" key="9">
    <source>
        <dbReference type="Pfam" id="PF13193"/>
    </source>
</evidence>
<dbReference type="GO" id="GO:0005789">
    <property type="term" value="C:endoplasmic reticulum membrane"/>
    <property type="evidence" value="ECO:0007669"/>
    <property type="project" value="TreeGrafter"/>
</dbReference>
<dbReference type="PROSITE" id="PS00455">
    <property type="entry name" value="AMP_BINDING"/>
    <property type="match status" value="1"/>
</dbReference>
<evidence type="ECO:0000256" key="5">
    <source>
        <dbReference type="ARBA" id="ARBA00036527"/>
    </source>
</evidence>
<evidence type="ECO:0000256" key="7">
    <source>
        <dbReference type="ARBA" id="ARBA00048666"/>
    </source>
</evidence>
<dbReference type="PANTHER" id="PTHR43107:SF22">
    <property type="entry name" value="VERY LONG-CHAIN ACYL-COA SYNTHETASE"/>
    <property type="match status" value="1"/>
</dbReference>
<evidence type="ECO:0000256" key="1">
    <source>
        <dbReference type="ARBA" id="ARBA00006432"/>
    </source>
</evidence>
<evidence type="ECO:0000256" key="3">
    <source>
        <dbReference type="ARBA" id="ARBA00022832"/>
    </source>
</evidence>
<dbReference type="FunFam" id="3.30.300.30:FF:000002">
    <property type="entry name" value="Long-chain fatty acid transport protein 1"/>
    <property type="match status" value="1"/>
</dbReference>
<sequence length="609" mass="67797">MDEKQVDALFAGVHYDMQLLKVLGKAEQMVKQEARIPIIDKFESLVANQPKKPFLIYDGLVYTYEAIDSLACKVAVVAKTWNLKSHDCVAIMIKNEPSFVYMFLGLQKLGIPVALVNTNLTGQSLVHSLQSVECKAFIVGSDGDLVDAVKDILPELDKIPVYIHGIDKKSLPEGIHSFDDLMKDTLPGTPSPALRYGVTPTDTCCFMYTSGTTGQPKPVYISHMKASTYRCIIPSVLDSKPDDVIYVTVPFYHANGLFIGLTAALISGSCVLLRKGFSAANFWTDCRKFKVTVFPYVGELLRYLLSQPKSELDGQHDVRGIIGNGLRADIWEKFKERFKIPLIAEFYGATEGPAGTLNISGKPGAVGRLSPLLSRLDPENRCLVKFDFATALPVRDTKGRCVRAQIGEPGLMLSKIHDYLRDKKLYKASTEETEKKMVRDAFNLGDCYWNSGDALVLDKEYFLYFFDRLGDTFRWKGENVSTTEVANVICALSFVQDANVYGVTMPGHEGKAGMAAINLNQGAQLGMKELQNLYTHICKELPPYAKPLVIRHIPKADLTGTFKNRKTELAEEGYDLDRVNDPLYFIDHINQTYSPLSKSNLSDFVGSRL</sequence>
<dbReference type="Gene3D" id="3.30.300.30">
    <property type="match status" value="1"/>
</dbReference>
<dbReference type="Proteomes" id="UP001283361">
    <property type="component" value="Unassembled WGS sequence"/>
</dbReference>
<dbReference type="InterPro" id="IPR025110">
    <property type="entry name" value="AMP-bd_C"/>
</dbReference>
<name>A0AAE1DKR0_9GAST</name>
<comment type="catalytic activity">
    <reaction evidence="7">
        <text>tetracosanoate + ATP + CoA = tetracosanoyl-CoA + AMP + diphosphate</text>
        <dbReference type="Rhea" id="RHEA:33639"/>
        <dbReference type="ChEBI" id="CHEBI:30616"/>
        <dbReference type="ChEBI" id="CHEBI:31014"/>
        <dbReference type="ChEBI" id="CHEBI:33019"/>
        <dbReference type="ChEBI" id="CHEBI:57287"/>
        <dbReference type="ChEBI" id="CHEBI:65052"/>
        <dbReference type="ChEBI" id="CHEBI:456215"/>
    </reaction>
    <physiologicalReaction direction="left-to-right" evidence="7">
        <dbReference type="Rhea" id="RHEA:33640"/>
    </physiologicalReaction>
</comment>
<dbReference type="InterPro" id="IPR045851">
    <property type="entry name" value="AMP-bd_C_sf"/>
</dbReference>
<dbReference type="InterPro" id="IPR042099">
    <property type="entry name" value="ANL_N_sf"/>
</dbReference>
<dbReference type="InterPro" id="IPR020845">
    <property type="entry name" value="AMP-binding_CS"/>
</dbReference>
<evidence type="ECO:0000256" key="2">
    <source>
        <dbReference type="ARBA" id="ARBA00022598"/>
    </source>
</evidence>
<dbReference type="SUPFAM" id="SSF56801">
    <property type="entry name" value="Acetyl-CoA synthetase-like"/>
    <property type="match status" value="1"/>
</dbReference>
<accession>A0AAE1DKR0</accession>
<dbReference type="GO" id="GO:0044539">
    <property type="term" value="P:long-chain fatty acid import into cell"/>
    <property type="evidence" value="ECO:0007669"/>
    <property type="project" value="TreeGrafter"/>
</dbReference>
<comment type="similarity">
    <text evidence="1">Belongs to the ATP-dependent AMP-binding enzyme family.</text>
</comment>
<keyword evidence="3" id="KW-0443">Lipid metabolism</keyword>
<keyword evidence="3" id="KW-0276">Fatty acid metabolism</keyword>
<dbReference type="Pfam" id="PF00501">
    <property type="entry name" value="AMP-binding"/>
    <property type="match status" value="1"/>
</dbReference>
<comment type="caution">
    <text evidence="10">The sequence shown here is derived from an EMBL/GenBank/DDBJ whole genome shotgun (WGS) entry which is preliminary data.</text>
</comment>
<evidence type="ECO:0000256" key="4">
    <source>
        <dbReference type="ARBA" id="ARBA00026121"/>
    </source>
</evidence>
<evidence type="ECO:0000256" key="6">
    <source>
        <dbReference type="ARBA" id="ARBA00041297"/>
    </source>
</evidence>
<dbReference type="Gene3D" id="3.40.50.12780">
    <property type="entry name" value="N-terminal domain of ligase-like"/>
    <property type="match status" value="1"/>
</dbReference>
<dbReference type="Pfam" id="PF13193">
    <property type="entry name" value="AMP-binding_C"/>
    <property type="match status" value="1"/>
</dbReference>